<evidence type="ECO:0000313" key="2">
    <source>
        <dbReference type="EMBL" id="MDX4957927.1"/>
    </source>
</evidence>
<dbReference type="GO" id="GO:0032259">
    <property type="term" value="P:methylation"/>
    <property type="evidence" value="ECO:0007669"/>
    <property type="project" value="UniProtKB-KW"/>
</dbReference>
<reference evidence="2" key="1">
    <citation type="submission" date="2023-11" db="EMBL/GenBank/DDBJ databases">
        <title>Identification and selenium tolerance of Delftia acidovorans R3-25.</title>
        <authorList>
            <person name="Zhang S."/>
            <person name="Liu Y."/>
            <person name="Guo Y."/>
        </authorList>
    </citation>
    <scope>NUCLEOTIDE SEQUENCE</scope>
    <source>
        <strain evidence="2">R3-25</strain>
    </source>
</reference>
<keyword evidence="2" id="KW-0489">Methyltransferase</keyword>
<gene>
    <name evidence="2" type="ORF">SGN30_31285</name>
</gene>
<dbReference type="Proteomes" id="UP001287445">
    <property type="component" value="Unassembled WGS sequence"/>
</dbReference>
<evidence type="ECO:0000313" key="3">
    <source>
        <dbReference type="Proteomes" id="UP001287445"/>
    </source>
</evidence>
<dbReference type="GO" id="GO:0008757">
    <property type="term" value="F:S-adenosylmethionine-dependent methyltransferase activity"/>
    <property type="evidence" value="ECO:0007669"/>
    <property type="project" value="InterPro"/>
</dbReference>
<dbReference type="InterPro" id="IPR029063">
    <property type="entry name" value="SAM-dependent_MTases_sf"/>
</dbReference>
<dbReference type="Gene3D" id="3.40.50.150">
    <property type="entry name" value="Vaccinia Virus protein VP39"/>
    <property type="match status" value="1"/>
</dbReference>
<dbReference type="SUPFAM" id="SSF53335">
    <property type="entry name" value="S-adenosyl-L-methionine-dependent methyltransferases"/>
    <property type="match status" value="1"/>
</dbReference>
<dbReference type="RefSeq" id="WP_319076992.1">
    <property type="nucleotide sequence ID" value="NZ_JAWWMZ010000022.1"/>
</dbReference>
<feature type="domain" description="Methyltransferase type 11" evidence="1">
    <location>
        <begin position="36"/>
        <end position="86"/>
    </location>
</feature>
<name>A0AAJ2VGF1_DELAC</name>
<protein>
    <submittedName>
        <fullName evidence="2">Methyltransferase domain-containing protein</fullName>
    </submittedName>
</protein>
<dbReference type="EMBL" id="JAWWMZ010000022">
    <property type="protein sequence ID" value="MDX4957927.1"/>
    <property type="molecule type" value="Genomic_DNA"/>
</dbReference>
<dbReference type="Pfam" id="PF08241">
    <property type="entry name" value="Methyltransf_11"/>
    <property type="match status" value="1"/>
</dbReference>
<comment type="caution">
    <text evidence="2">The sequence shown here is derived from an EMBL/GenBank/DDBJ whole genome shotgun (WGS) entry which is preliminary data.</text>
</comment>
<dbReference type="InterPro" id="IPR013216">
    <property type="entry name" value="Methyltransf_11"/>
</dbReference>
<proteinExistence type="predicted"/>
<evidence type="ECO:0000259" key="1">
    <source>
        <dbReference type="Pfam" id="PF08241"/>
    </source>
</evidence>
<dbReference type="AlphaFoldDB" id="A0AAJ2VGF1"/>
<sequence>MEIPAGQIKLNIGCGGRKLPGYLGVDAVAERTAADIVANANEIPLPDGCASEVMAIHLVEHLLPWELDATLKEWHRLLAPGGKLVLELPDLIKCCQNIISGRTRTGKHPDQLGLWGLFGDDRLEDPFMLHRWSYTFSTLAPKVEAAGFRKVKEHVTQFHPAGRNVRDFRLEAVKP</sequence>
<keyword evidence="2" id="KW-0808">Transferase</keyword>
<accession>A0AAJ2VGF1</accession>
<organism evidence="2 3">
    <name type="scientific">Delftia acidovorans</name>
    <name type="common">Pseudomonas acidovorans</name>
    <name type="synonym">Comamonas acidovorans</name>
    <dbReference type="NCBI Taxonomy" id="80866"/>
    <lineage>
        <taxon>Bacteria</taxon>
        <taxon>Pseudomonadati</taxon>
        <taxon>Pseudomonadota</taxon>
        <taxon>Betaproteobacteria</taxon>
        <taxon>Burkholderiales</taxon>
        <taxon>Comamonadaceae</taxon>
        <taxon>Delftia</taxon>
    </lineage>
</organism>